<evidence type="ECO:0000256" key="4">
    <source>
        <dbReference type="ARBA" id="ARBA00022670"/>
    </source>
</evidence>
<dbReference type="SUPFAM" id="SSF82171">
    <property type="entry name" value="DPP6 N-terminal domain-like"/>
    <property type="match status" value="1"/>
</dbReference>
<evidence type="ECO:0000256" key="7">
    <source>
        <dbReference type="ARBA" id="ARBA00022946"/>
    </source>
</evidence>
<evidence type="ECO:0000313" key="14">
    <source>
        <dbReference type="Proteomes" id="UP000796880"/>
    </source>
</evidence>
<feature type="region of interest" description="Disordered" evidence="11">
    <location>
        <begin position="17"/>
        <end position="48"/>
    </location>
</feature>
<evidence type="ECO:0000256" key="2">
    <source>
        <dbReference type="ARBA" id="ARBA00022528"/>
    </source>
</evidence>
<accession>A0A8K0GTJ9</accession>
<dbReference type="EMBL" id="VOIH02000010">
    <property type="protein sequence ID" value="KAF3436543.1"/>
    <property type="molecule type" value="Genomic_DNA"/>
</dbReference>
<evidence type="ECO:0000256" key="9">
    <source>
        <dbReference type="ARBA" id="ARBA00060950"/>
    </source>
</evidence>
<dbReference type="GO" id="GO:0004252">
    <property type="term" value="F:serine-type endopeptidase activity"/>
    <property type="evidence" value="ECO:0007669"/>
    <property type="project" value="TreeGrafter"/>
</dbReference>
<name>A0A8K0GTJ9_9ROSA</name>
<dbReference type="SUPFAM" id="SSF53474">
    <property type="entry name" value="alpha/beta-Hydrolases"/>
    <property type="match status" value="1"/>
</dbReference>
<dbReference type="InterPro" id="IPR011042">
    <property type="entry name" value="6-blade_b-propeller_TolB-like"/>
</dbReference>
<evidence type="ECO:0000256" key="1">
    <source>
        <dbReference type="ARBA" id="ARBA00004470"/>
    </source>
</evidence>
<dbReference type="PANTHER" id="PTHR42776:SF28">
    <property type="entry name" value="GLUTAMYL ENDOPEPTIDASE, CHLOROPLASTIC-RELATED"/>
    <property type="match status" value="1"/>
</dbReference>
<sequence>MASSRLRNLVPINAALAEDASAEGSNGSVSSSTNATAAEDEDDPILGVRYRLPPPEIKDIVDAPPLPALSFSPQRDKILFLKRRALPPLEELARPEEKLAGIRIDGKCNTRSRMSFYTGIGIHQLMPDGTLGSEKEVHGFPEGAKINFVTWSPDGHHLSFSIRVDEEESSSKLRLWVANVETGKARPLFQTPDIYLNAVFDNFVWVNDSTLLVCTIPLSRRDPPKKPLVPFGPKIQSNEQKNIIQVRTFQDLLKDEYDEDLFDFYATAQLVLASLDGMVKEIGPPAVYTSMDPSPDQKYLLVSSIHRPYSFIVPCGRFPKKVDVWTADGKFVRELCDLPLAEDIPIAFNSVRKGMRSINWRADKPSTLYWVETQDGGDAKVEVFPRDIVYTQPAEPLDGEEPEILHKLDLRYGGISWCDDSLALVYESWYKTRRTRTWVISPGSKDVSPRILFDRSSEDVYSDPGSPMLRRTHVGTYVIAKIKMENDEGTFVLLNGSGATPEGNIPFLDLFDINTGNKERIWKSDKDKYYETVVALMCDEKEGDIHIDQLKILTSKESKTENTQYYILSWPEKNACQITDFPHPYPQLASLQKEMVRYQRKDGVQLTATLYLPPNYDPLKDGPLPCLIWSYPGEFKSKDAAGQVRGSPNEFAGIGPTSALLWLARRFAILSGPTIPIIGEGDEEANDRYVEQLVASAEAAVEEVIRRGVADPNKIAVGGHSYGAFMTANLLAHAPHLFCCGISRSGAYNRTLTPFGFQNEDRTLWEATTTYVEMSPFMSANKIKKPILLIHGEEDNNPGTLTMQSDRFFNALKGHGALCRLVILPYESHGYAARESIMHVLWETDRWLQKFCVSNSTNVSEDLDPSKGNVSTNAADSETKEVAASGGGGVEESDFDLEGCQHMPRSLMW</sequence>
<dbReference type="OrthoDB" id="43744at2759"/>
<evidence type="ECO:0000313" key="13">
    <source>
        <dbReference type="EMBL" id="KAF3436543.1"/>
    </source>
</evidence>
<dbReference type="GO" id="GO:0009570">
    <property type="term" value="C:chloroplast stroma"/>
    <property type="evidence" value="ECO:0007669"/>
    <property type="project" value="UniProtKB-SubCell"/>
</dbReference>
<evidence type="ECO:0000256" key="11">
    <source>
        <dbReference type="SAM" id="MobiDB-lite"/>
    </source>
</evidence>
<dbReference type="AlphaFoldDB" id="A0A8K0GTJ9"/>
<comment type="similarity">
    <text evidence="9">Belongs to the peptidase S9D family.</text>
</comment>
<dbReference type="FunFam" id="3.40.50.1820:FF:000049">
    <property type="entry name" value="probable glutamyl endopeptidase, chloroplastic"/>
    <property type="match status" value="1"/>
</dbReference>
<protein>
    <recommendedName>
        <fullName evidence="10">Probable glutamyl endopeptidase, chloroplastic</fullName>
    </recommendedName>
</protein>
<dbReference type="Gene3D" id="2.120.10.30">
    <property type="entry name" value="TolB, C-terminal domain"/>
    <property type="match status" value="1"/>
</dbReference>
<keyword evidence="14" id="KW-1185">Reference proteome</keyword>
<dbReference type="InterPro" id="IPR029058">
    <property type="entry name" value="AB_hydrolase_fold"/>
</dbReference>
<dbReference type="Gene3D" id="3.40.50.1820">
    <property type="entry name" value="alpha/beta hydrolase"/>
    <property type="match status" value="1"/>
</dbReference>
<feature type="domain" description="Peptidase S9 prolyl oligopeptidase catalytic" evidence="12">
    <location>
        <begin position="698"/>
        <end position="850"/>
    </location>
</feature>
<keyword evidence="5" id="KW-0378">Hydrolase</keyword>
<comment type="subcellular location">
    <subcellularLocation>
        <location evidence="1">Plastid</location>
        <location evidence="1">Chloroplast stroma</location>
    </subcellularLocation>
</comment>
<dbReference type="GO" id="GO:0006508">
    <property type="term" value="P:proteolysis"/>
    <property type="evidence" value="ECO:0007669"/>
    <property type="project" value="UniProtKB-KW"/>
</dbReference>
<gene>
    <name evidence="13" type="ORF">FNV43_RR23635</name>
</gene>
<comment type="caution">
    <text evidence="13">The sequence shown here is derived from an EMBL/GenBank/DDBJ whole genome shotgun (WGS) entry which is preliminary data.</text>
</comment>
<keyword evidence="4" id="KW-0645">Protease</keyword>
<evidence type="ECO:0000256" key="6">
    <source>
        <dbReference type="ARBA" id="ARBA00022825"/>
    </source>
</evidence>
<dbReference type="Pfam" id="PF00326">
    <property type="entry name" value="Peptidase_S9"/>
    <property type="match status" value="1"/>
</dbReference>
<dbReference type="InterPro" id="IPR001375">
    <property type="entry name" value="Peptidase_S9_cat"/>
</dbReference>
<proteinExistence type="inferred from homology"/>
<keyword evidence="3" id="KW-0934">Plastid</keyword>
<comment type="function">
    <text evidence="8">Serine-type protease active in vitro against the LHCII N-terminal. Cleaves its substrate on the carboxy-side of Glu residues.</text>
</comment>
<dbReference type="Proteomes" id="UP000796880">
    <property type="component" value="Unassembled WGS sequence"/>
</dbReference>
<keyword evidence="7" id="KW-0809">Transit peptide</keyword>
<keyword evidence="2" id="KW-0150">Chloroplast</keyword>
<evidence type="ECO:0000256" key="8">
    <source>
        <dbReference type="ARBA" id="ARBA00054431"/>
    </source>
</evidence>
<evidence type="ECO:0000259" key="12">
    <source>
        <dbReference type="Pfam" id="PF00326"/>
    </source>
</evidence>
<feature type="compositionally biased region" description="Low complexity" evidence="11">
    <location>
        <begin position="22"/>
        <end position="37"/>
    </location>
</feature>
<feature type="region of interest" description="Disordered" evidence="11">
    <location>
        <begin position="858"/>
        <end position="896"/>
    </location>
</feature>
<evidence type="ECO:0000256" key="3">
    <source>
        <dbReference type="ARBA" id="ARBA00022640"/>
    </source>
</evidence>
<reference evidence="13" key="1">
    <citation type="submission" date="2020-03" db="EMBL/GenBank/DDBJ databases">
        <title>A high-quality chromosome-level genome assembly of a woody plant with both climbing and erect habits, Rhamnella rubrinervis.</title>
        <authorList>
            <person name="Lu Z."/>
            <person name="Yang Y."/>
            <person name="Zhu X."/>
            <person name="Sun Y."/>
        </authorList>
    </citation>
    <scope>NUCLEOTIDE SEQUENCE</scope>
    <source>
        <strain evidence="13">BYM</strain>
        <tissue evidence="13">Leaf</tissue>
    </source>
</reference>
<evidence type="ECO:0000256" key="10">
    <source>
        <dbReference type="ARBA" id="ARBA00073000"/>
    </source>
</evidence>
<keyword evidence="6" id="KW-0720">Serine protease</keyword>
<dbReference type="PANTHER" id="PTHR42776">
    <property type="entry name" value="SERINE PEPTIDASE S9 FAMILY MEMBER"/>
    <property type="match status" value="1"/>
</dbReference>
<evidence type="ECO:0000256" key="5">
    <source>
        <dbReference type="ARBA" id="ARBA00022801"/>
    </source>
</evidence>
<organism evidence="13 14">
    <name type="scientific">Rhamnella rubrinervis</name>
    <dbReference type="NCBI Taxonomy" id="2594499"/>
    <lineage>
        <taxon>Eukaryota</taxon>
        <taxon>Viridiplantae</taxon>
        <taxon>Streptophyta</taxon>
        <taxon>Embryophyta</taxon>
        <taxon>Tracheophyta</taxon>
        <taxon>Spermatophyta</taxon>
        <taxon>Magnoliopsida</taxon>
        <taxon>eudicotyledons</taxon>
        <taxon>Gunneridae</taxon>
        <taxon>Pentapetalae</taxon>
        <taxon>rosids</taxon>
        <taxon>fabids</taxon>
        <taxon>Rosales</taxon>
        <taxon>Rhamnaceae</taxon>
        <taxon>rhamnoid group</taxon>
        <taxon>Rhamneae</taxon>
        <taxon>Rhamnella</taxon>
    </lineage>
</organism>